<accession>A0A0A9H9Q9</accession>
<dbReference type="AlphaFoldDB" id="A0A0A9H9Q9"/>
<protein>
    <submittedName>
        <fullName evidence="1">Uncharacterized protein</fullName>
    </submittedName>
</protein>
<name>A0A0A9H9Q9_ARUDO</name>
<reference evidence="1" key="2">
    <citation type="journal article" date="2015" name="Data Brief">
        <title>Shoot transcriptome of the giant reed, Arundo donax.</title>
        <authorList>
            <person name="Barrero R.A."/>
            <person name="Guerrero F.D."/>
            <person name="Moolhuijzen P."/>
            <person name="Goolsby J.A."/>
            <person name="Tidwell J."/>
            <person name="Bellgard S.E."/>
            <person name="Bellgard M.I."/>
        </authorList>
    </citation>
    <scope>NUCLEOTIDE SEQUENCE</scope>
    <source>
        <tissue evidence="1">Shoot tissue taken approximately 20 cm above the soil surface</tissue>
    </source>
</reference>
<organism evidence="1">
    <name type="scientific">Arundo donax</name>
    <name type="common">Giant reed</name>
    <name type="synonym">Donax arundinaceus</name>
    <dbReference type="NCBI Taxonomy" id="35708"/>
    <lineage>
        <taxon>Eukaryota</taxon>
        <taxon>Viridiplantae</taxon>
        <taxon>Streptophyta</taxon>
        <taxon>Embryophyta</taxon>
        <taxon>Tracheophyta</taxon>
        <taxon>Spermatophyta</taxon>
        <taxon>Magnoliopsida</taxon>
        <taxon>Liliopsida</taxon>
        <taxon>Poales</taxon>
        <taxon>Poaceae</taxon>
        <taxon>PACMAD clade</taxon>
        <taxon>Arundinoideae</taxon>
        <taxon>Arundineae</taxon>
        <taxon>Arundo</taxon>
    </lineage>
</organism>
<proteinExistence type="predicted"/>
<evidence type="ECO:0000313" key="1">
    <source>
        <dbReference type="EMBL" id="JAE29593.1"/>
    </source>
</evidence>
<dbReference type="EMBL" id="GBRH01168303">
    <property type="protein sequence ID" value="JAE29593.1"/>
    <property type="molecule type" value="Transcribed_RNA"/>
</dbReference>
<sequence>MGHWTTRRWQSFATSTRMPQTAYLGAFQAETRCRVPERSPWMC</sequence>
<reference evidence="1" key="1">
    <citation type="submission" date="2014-09" db="EMBL/GenBank/DDBJ databases">
        <authorList>
            <person name="Magalhaes I.L.F."/>
            <person name="Oliveira U."/>
            <person name="Santos F.R."/>
            <person name="Vidigal T.H.D.A."/>
            <person name="Brescovit A.D."/>
            <person name="Santos A.J."/>
        </authorList>
    </citation>
    <scope>NUCLEOTIDE SEQUENCE</scope>
    <source>
        <tissue evidence="1">Shoot tissue taken approximately 20 cm above the soil surface</tissue>
    </source>
</reference>